<evidence type="ECO:0000256" key="1">
    <source>
        <dbReference type="ARBA" id="ARBA00004275"/>
    </source>
</evidence>
<dbReference type="EMBL" id="MCFI01000005">
    <property type="protein sequence ID" value="ORY85118.1"/>
    <property type="molecule type" value="Genomic_DNA"/>
</dbReference>
<feature type="binding site" evidence="9">
    <location>
        <position position="61"/>
    </location>
    <ligand>
        <name>O2</name>
        <dbReference type="ChEBI" id="CHEBI:15379"/>
    </ligand>
</feature>
<dbReference type="PRINTS" id="PR00093">
    <property type="entry name" value="URICASE"/>
</dbReference>
<comment type="caution">
    <text evidence="11">The sequence shown here is derived from an EMBL/GenBank/DDBJ whole genome shotgun (WGS) entry which is preliminary data.</text>
</comment>
<evidence type="ECO:0000256" key="3">
    <source>
        <dbReference type="ARBA" id="ARBA00009760"/>
    </source>
</evidence>
<dbReference type="Pfam" id="PF01014">
    <property type="entry name" value="Uricase"/>
    <property type="match status" value="2"/>
</dbReference>
<dbReference type="PANTHER" id="PTHR42874:SF1">
    <property type="entry name" value="URICASE"/>
    <property type="match status" value="1"/>
</dbReference>
<evidence type="ECO:0000313" key="12">
    <source>
        <dbReference type="Proteomes" id="UP000193685"/>
    </source>
</evidence>
<reference evidence="11 12" key="1">
    <citation type="submission" date="2016-07" db="EMBL/GenBank/DDBJ databases">
        <title>Pervasive Adenine N6-methylation of Active Genes in Fungi.</title>
        <authorList>
            <consortium name="DOE Joint Genome Institute"/>
            <person name="Mondo S.J."/>
            <person name="Dannebaum R.O."/>
            <person name="Kuo R.C."/>
            <person name="Labutti K."/>
            <person name="Haridas S."/>
            <person name="Kuo A."/>
            <person name="Salamov A."/>
            <person name="Ahrendt S.R."/>
            <person name="Lipzen A."/>
            <person name="Sullivan W."/>
            <person name="Andreopoulos W.B."/>
            <person name="Clum A."/>
            <person name="Lindquist E."/>
            <person name="Daum C."/>
            <person name="Ramamoorthy G.K."/>
            <person name="Gryganskyi A."/>
            <person name="Culley D."/>
            <person name="Magnuson J.K."/>
            <person name="James T.Y."/>
            <person name="O'Malley M.A."/>
            <person name="Stajich J.E."/>
            <person name="Spatafora J.W."/>
            <person name="Visel A."/>
            <person name="Grigoriev I.V."/>
        </authorList>
    </citation>
    <scope>NUCLEOTIDE SEQUENCE [LARGE SCALE GENOMIC DNA]</scope>
    <source>
        <strain evidence="11 12">12-1054</strain>
    </source>
</reference>
<protein>
    <recommendedName>
        <fullName evidence="7 10">Uricase</fullName>
        <ecNumber evidence="7 10">1.7.3.3</ecNumber>
    </recommendedName>
    <alternativeName>
        <fullName evidence="7">Urate oxidase</fullName>
    </alternativeName>
</protein>
<dbReference type="STRING" id="56484.A0A1Y2FME9"/>
<comment type="subcellular location">
    <subcellularLocation>
        <location evidence="1 7">Peroxisome</location>
    </subcellularLocation>
</comment>
<dbReference type="PIRSF" id="PIRSF000241">
    <property type="entry name" value="Urate_oxidase"/>
    <property type="match status" value="1"/>
</dbReference>
<dbReference type="SUPFAM" id="SSF55620">
    <property type="entry name" value="Tetrahydrobiopterin biosynthesis enzymes-like"/>
    <property type="match status" value="2"/>
</dbReference>
<dbReference type="GO" id="GO:0006145">
    <property type="term" value="P:purine nucleobase catabolic process"/>
    <property type="evidence" value="ECO:0007669"/>
    <property type="project" value="TreeGrafter"/>
</dbReference>
<dbReference type="RefSeq" id="XP_040726901.1">
    <property type="nucleotide sequence ID" value="XM_040866707.1"/>
</dbReference>
<evidence type="ECO:0000256" key="10">
    <source>
        <dbReference type="RuleBase" id="RU004455"/>
    </source>
</evidence>
<gene>
    <name evidence="11" type="ORF">BCR37DRAFT_259465</name>
</gene>
<keyword evidence="5 7" id="KW-0560">Oxidoreductase</keyword>
<organism evidence="11 12">
    <name type="scientific">Protomyces lactucae-debilis</name>
    <dbReference type="NCBI Taxonomy" id="2754530"/>
    <lineage>
        <taxon>Eukaryota</taxon>
        <taxon>Fungi</taxon>
        <taxon>Dikarya</taxon>
        <taxon>Ascomycota</taxon>
        <taxon>Taphrinomycotina</taxon>
        <taxon>Taphrinomycetes</taxon>
        <taxon>Taphrinales</taxon>
        <taxon>Protomycetaceae</taxon>
        <taxon>Protomyces</taxon>
    </lineage>
</organism>
<feature type="binding site" evidence="9">
    <location>
        <position position="183"/>
    </location>
    <ligand>
        <name>5-hydroxyisourate</name>
        <dbReference type="ChEBI" id="CHEBI:18072"/>
    </ligand>
</feature>
<evidence type="ECO:0000256" key="8">
    <source>
        <dbReference type="PIRSR" id="PIRSR000241-1"/>
    </source>
</evidence>
<dbReference type="PANTHER" id="PTHR42874">
    <property type="entry name" value="URICASE"/>
    <property type="match status" value="1"/>
</dbReference>
<proteinExistence type="inferred from homology"/>
<sequence length="306" mass="34532">MAEVYLKSNRYGKQEVKFLKKLVDKHDPKKQEVIEYTVLILLTGEFTESYTKEDNASVVPTDTQKNTVYLLAKLHDFSQPEVFAAIVANHFTSLERFAHVSGAHCEVTQHRWSKMTMSTGERHAHSFYRDGEELRTAVCDSTRKGALKVQSGIKNLLVLKSTGSAFYGFFKDEWTTLPEVQDRIFSTSVDCSYSWAAFASLENVKSYSATFGKAFDGARQTTFDIFARDFSCSVQATMYKMCSQIISQFSGVAEVEYVLPNKHYFECNMEPFGIKNSGPDATIYLPQAWPAGRIQACVARKAQAKL</sequence>
<feature type="binding site" evidence="9">
    <location>
        <position position="234"/>
    </location>
    <ligand>
        <name>urate</name>
        <dbReference type="ChEBI" id="CHEBI:17775"/>
    </ligand>
</feature>
<dbReference type="GO" id="GO:0019628">
    <property type="term" value="P:urate catabolic process"/>
    <property type="evidence" value="ECO:0007669"/>
    <property type="project" value="UniProtKB-UniPathway"/>
</dbReference>
<comment type="pathway">
    <text evidence="2 7">Purine metabolism; urate degradation; (S)-allantoin from urate: step 1/3.</text>
</comment>
<feature type="active site" description="Charge relay system" evidence="8">
    <location>
        <position position="61"/>
    </location>
</feature>
<dbReference type="UniPathway" id="UPA00394">
    <property type="reaction ID" value="UER00650"/>
</dbReference>
<dbReference type="InterPro" id="IPR002042">
    <property type="entry name" value="Uricase"/>
</dbReference>
<keyword evidence="6 7" id="KW-0576">Peroxisome</keyword>
<feature type="binding site" evidence="9">
    <location>
        <position position="261"/>
    </location>
    <ligand>
        <name>O2</name>
        <dbReference type="ChEBI" id="CHEBI:15379"/>
    </ligand>
</feature>
<feature type="active site" description="Charge relay system" evidence="8">
    <location>
        <position position="13"/>
    </location>
</feature>
<comment type="catalytic activity">
    <reaction evidence="7 10">
        <text>urate + O2 + H2O = 5-hydroxyisourate + H2O2</text>
        <dbReference type="Rhea" id="RHEA:21368"/>
        <dbReference type="ChEBI" id="CHEBI:15377"/>
        <dbReference type="ChEBI" id="CHEBI:15379"/>
        <dbReference type="ChEBI" id="CHEBI:16240"/>
        <dbReference type="ChEBI" id="CHEBI:17775"/>
        <dbReference type="ChEBI" id="CHEBI:18072"/>
        <dbReference type="EC" id="1.7.3.3"/>
    </reaction>
</comment>
<dbReference type="GO" id="GO:0004846">
    <property type="term" value="F:urate oxidase activity"/>
    <property type="evidence" value="ECO:0007669"/>
    <property type="project" value="UniProtKB-EC"/>
</dbReference>
<feature type="binding site" evidence="9">
    <location>
        <position position="166"/>
    </location>
    <ligand>
        <name>5-hydroxyisourate</name>
        <dbReference type="ChEBI" id="CHEBI:18072"/>
    </ligand>
</feature>
<feature type="active site" description="Charge relay system" evidence="8">
    <location>
        <position position="263"/>
    </location>
</feature>
<evidence type="ECO:0000256" key="9">
    <source>
        <dbReference type="PIRSR" id="PIRSR000241-2"/>
    </source>
</evidence>
<dbReference type="OMA" id="ATMYKMS"/>
<evidence type="ECO:0000256" key="2">
    <source>
        <dbReference type="ARBA" id="ARBA00004831"/>
    </source>
</evidence>
<dbReference type="Gene3D" id="3.10.270.10">
    <property type="entry name" value="Urate Oxidase"/>
    <property type="match status" value="1"/>
</dbReference>
<dbReference type="GeneID" id="63783306"/>
<feature type="binding site" evidence="9">
    <location>
        <position position="235"/>
    </location>
    <ligand>
        <name>5-hydroxyisourate</name>
        <dbReference type="ChEBI" id="CHEBI:18072"/>
    </ligand>
</feature>
<evidence type="ECO:0000256" key="5">
    <source>
        <dbReference type="ARBA" id="ARBA00023002"/>
    </source>
</evidence>
<feature type="binding site" evidence="9">
    <location>
        <position position="62"/>
    </location>
    <ligand>
        <name>urate</name>
        <dbReference type="ChEBI" id="CHEBI:17775"/>
    </ligand>
</feature>
<feature type="binding site" evidence="9">
    <location>
        <position position="234"/>
    </location>
    <ligand>
        <name>5-hydroxyisourate</name>
        <dbReference type="ChEBI" id="CHEBI:18072"/>
    </ligand>
</feature>
<evidence type="ECO:0000313" key="11">
    <source>
        <dbReference type="EMBL" id="ORY85118.1"/>
    </source>
</evidence>
<comment type="function">
    <text evidence="7 10">Catalyzes the oxidation of uric acid to 5-hydroxyisourate, which is further processed to form (S)-allantoin.</text>
</comment>
<dbReference type="NCBIfam" id="TIGR03383">
    <property type="entry name" value="urate_oxi"/>
    <property type="match status" value="1"/>
</dbReference>
<evidence type="ECO:0000256" key="4">
    <source>
        <dbReference type="ARBA" id="ARBA00022631"/>
    </source>
</evidence>
<feature type="binding site" evidence="9">
    <location>
        <position position="62"/>
    </location>
    <ligand>
        <name>5-hydroxyisourate</name>
        <dbReference type="ChEBI" id="CHEBI:18072"/>
    </ligand>
</feature>
<keyword evidence="12" id="KW-1185">Reference proteome</keyword>
<dbReference type="Proteomes" id="UP000193685">
    <property type="component" value="Unassembled WGS sequence"/>
</dbReference>
<comment type="similarity">
    <text evidence="3 7 10">Belongs to the uricase family.</text>
</comment>
<dbReference type="EC" id="1.7.3.3" evidence="7 10"/>
<feature type="binding site" evidence="9">
    <location>
        <position position="235"/>
    </location>
    <ligand>
        <name>urate</name>
        <dbReference type="ChEBI" id="CHEBI:17775"/>
    </ligand>
</feature>
<feature type="binding site" evidence="9">
    <location>
        <position position="61"/>
    </location>
    <ligand>
        <name>urate</name>
        <dbReference type="ChEBI" id="CHEBI:17775"/>
    </ligand>
</feature>
<evidence type="ECO:0000256" key="6">
    <source>
        <dbReference type="ARBA" id="ARBA00023140"/>
    </source>
</evidence>
<feature type="binding site" evidence="9">
    <location>
        <position position="261"/>
    </location>
    <ligand>
        <name>5-hydroxyisourate</name>
        <dbReference type="ChEBI" id="CHEBI:18072"/>
    </ligand>
</feature>
<accession>A0A1Y2FME9</accession>
<dbReference type="GO" id="GO:0005777">
    <property type="term" value="C:peroxisome"/>
    <property type="evidence" value="ECO:0007669"/>
    <property type="project" value="UniProtKB-SubCell"/>
</dbReference>
<evidence type="ECO:0000256" key="7">
    <source>
        <dbReference type="PIRNR" id="PIRNR000241"/>
    </source>
</evidence>
<feature type="binding site" evidence="9">
    <location>
        <position position="261"/>
    </location>
    <ligand>
        <name>urate</name>
        <dbReference type="ChEBI" id="CHEBI:17775"/>
    </ligand>
</feature>
<dbReference type="AlphaFoldDB" id="A0A1Y2FME9"/>
<keyword evidence="4 7" id="KW-0659">Purine metabolism</keyword>
<dbReference type="FunFam" id="3.10.270.10:FF:000001">
    <property type="entry name" value="Uricase"/>
    <property type="match status" value="1"/>
</dbReference>
<feature type="binding site" evidence="9">
    <location>
        <position position="61"/>
    </location>
    <ligand>
        <name>5-hydroxyisourate</name>
        <dbReference type="ChEBI" id="CHEBI:18072"/>
    </ligand>
</feature>
<feature type="binding site" evidence="9">
    <location>
        <position position="166"/>
    </location>
    <ligand>
        <name>urate</name>
        <dbReference type="ChEBI" id="CHEBI:17775"/>
    </ligand>
</feature>
<name>A0A1Y2FME9_PROLT</name>
<dbReference type="OrthoDB" id="9992118at2759"/>
<feature type="binding site" evidence="9">
    <location>
        <position position="183"/>
    </location>
    <ligand>
        <name>urate</name>
        <dbReference type="ChEBI" id="CHEBI:17775"/>
    </ligand>
</feature>